<sequence>MAIRGLFVLVLVVAMVAGVTAGSRCIETFPLVGLKCKITNLPQAADLGVKCPEGNPSMVTFCKVGRTVKIVGNFAAPGLGVCDPNVNPYTLPANTVVKYEQYADQVFFRIPGRVSASFRCLLVSGKKVCVGTSEGVSYLTDCVPAGC</sequence>
<evidence type="ECO:0000313" key="3">
    <source>
        <dbReference type="Proteomes" id="UP000822688"/>
    </source>
</evidence>
<gene>
    <name evidence="2" type="ORF">KC19_11G033500</name>
</gene>
<protein>
    <submittedName>
        <fullName evidence="2">Uncharacterized protein</fullName>
    </submittedName>
</protein>
<dbReference type="AlphaFoldDB" id="A0A8T0GAM6"/>
<feature type="signal peptide" evidence="1">
    <location>
        <begin position="1"/>
        <end position="21"/>
    </location>
</feature>
<evidence type="ECO:0000256" key="1">
    <source>
        <dbReference type="SAM" id="SignalP"/>
    </source>
</evidence>
<proteinExistence type="predicted"/>
<keyword evidence="1" id="KW-0732">Signal</keyword>
<dbReference type="EMBL" id="CM026432">
    <property type="protein sequence ID" value="KAG0556191.1"/>
    <property type="molecule type" value="Genomic_DNA"/>
</dbReference>
<name>A0A8T0GAM6_CERPU</name>
<accession>A0A8T0GAM6</accession>
<organism evidence="2 3">
    <name type="scientific">Ceratodon purpureus</name>
    <name type="common">Fire moss</name>
    <name type="synonym">Dicranum purpureum</name>
    <dbReference type="NCBI Taxonomy" id="3225"/>
    <lineage>
        <taxon>Eukaryota</taxon>
        <taxon>Viridiplantae</taxon>
        <taxon>Streptophyta</taxon>
        <taxon>Embryophyta</taxon>
        <taxon>Bryophyta</taxon>
        <taxon>Bryophytina</taxon>
        <taxon>Bryopsida</taxon>
        <taxon>Dicranidae</taxon>
        <taxon>Pseudoditrichales</taxon>
        <taxon>Ditrichaceae</taxon>
        <taxon>Ceratodon</taxon>
    </lineage>
</organism>
<keyword evidence="3" id="KW-1185">Reference proteome</keyword>
<comment type="caution">
    <text evidence="2">The sequence shown here is derived from an EMBL/GenBank/DDBJ whole genome shotgun (WGS) entry which is preliminary data.</text>
</comment>
<reference evidence="2 3" key="1">
    <citation type="submission" date="2020-06" db="EMBL/GenBank/DDBJ databases">
        <title>WGS assembly of Ceratodon purpureus strain R40.</title>
        <authorList>
            <person name="Carey S.B."/>
            <person name="Jenkins J."/>
            <person name="Shu S."/>
            <person name="Lovell J.T."/>
            <person name="Sreedasyam A."/>
            <person name="Maumus F."/>
            <person name="Tiley G.P."/>
            <person name="Fernandez-Pozo N."/>
            <person name="Barry K."/>
            <person name="Chen C."/>
            <person name="Wang M."/>
            <person name="Lipzen A."/>
            <person name="Daum C."/>
            <person name="Saski C.A."/>
            <person name="Payton A.C."/>
            <person name="Mcbreen J.C."/>
            <person name="Conrad R.E."/>
            <person name="Kollar L.M."/>
            <person name="Olsson S."/>
            <person name="Huttunen S."/>
            <person name="Landis J.B."/>
            <person name="Wickett N.J."/>
            <person name="Johnson M.G."/>
            <person name="Rensing S.A."/>
            <person name="Grimwood J."/>
            <person name="Schmutz J."/>
            <person name="Mcdaniel S.F."/>
        </authorList>
    </citation>
    <scope>NUCLEOTIDE SEQUENCE [LARGE SCALE GENOMIC DNA]</scope>
    <source>
        <strain evidence="2 3">R40</strain>
    </source>
</reference>
<evidence type="ECO:0000313" key="2">
    <source>
        <dbReference type="EMBL" id="KAG0556191.1"/>
    </source>
</evidence>
<dbReference type="Proteomes" id="UP000822688">
    <property type="component" value="Chromosome 11"/>
</dbReference>
<feature type="chain" id="PRO_5035713923" evidence="1">
    <location>
        <begin position="22"/>
        <end position="147"/>
    </location>
</feature>